<keyword evidence="9 15" id="KW-0233">DNA recombination</keyword>
<proteinExistence type="inferred from homology"/>
<evidence type="ECO:0000256" key="15">
    <source>
        <dbReference type="RuleBase" id="RU000617"/>
    </source>
</evidence>
<name>A0A8J2RSK7_9CRUS</name>
<keyword evidence="11" id="KW-0539">Nucleus</keyword>
<dbReference type="GO" id="GO:0003910">
    <property type="term" value="F:DNA ligase (ATP) activity"/>
    <property type="evidence" value="ECO:0007669"/>
    <property type="project" value="UniProtKB-EC"/>
</dbReference>
<dbReference type="EMBL" id="CAKKLH010000071">
    <property type="protein sequence ID" value="CAH0102041.1"/>
    <property type="molecule type" value="Genomic_DNA"/>
</dbReference>
<reference evidence="19" key="1">
    <citation type="submission" date="2021-11" db="EMBL/GenBank/DDBJ databases">
        <authorList>
            <person name="Schell T."/>
        </authorList>
    </citation>
    <scope>NUCLEOTIDE SEQUENCE</scope>
    <source>
        <strain evidence="19">M5</strain>
    </source>
</reference>
<dbReference type="Pfam" id="PF04675">
    <property type="entry name" value="DNA_ligase_A_N"/>
    <property type="match status" value="1"/>
</dbReference>
<dbReference type="Gene3D" id="2.40.50.140">
    <property type="entry name" value="Nucleic acid-binding proteins"/>
    <property type="match status" value="1"/>
</dbReference>
<dbReference type="Pfam" id="PF01068">
    <property type="entry name" value="DNA_ligase_A_M"/>
    <property type="match status" value="1"/>
</dbReference>
<dbReference type="Gene3D" id="1.10.3260.10">
    <property type="entry name" value="DNA ligase, ATP-dependent, N-terminal domain"/>
    <property type="match status" value="1"/>
</dbReference>
<dbReference type="PANTHER" id="PTHR45674">
    <property type="entry name" value="DNA LIGASE 1/3 FAMILY MEMBER"/>
    <property type="match status" value="1"/>
</dbReference>
<comment type="function">
    <text evidence="14">DNA ligase that seals nicks in double-stranded DNA during DNA replication, DNA recombination and DNA repair.</text>
</comment>
<feature type="region of interest" description="Disordered" evidence="17">
    <location>
        <begin position="53"/>
        <end position="87"/>
    </location>
</feature>
<dbReference type="GO" id="GO:0071897">
    <property type="term" value="P:DNA biosynthetic process"/>
    <property type="evidence" value="ECO:0007669"/>
    <property type="project" value="InterPro"/>
</dbReference>
<evidence type="ECO:0000256" key="13">
    <source>
        <dbReference type="ARBA" id="ARBA00034003"/>
    </source>
</evidence>
<dbReference type="PANTHER" id="PTHR45674:SF4">
    <property type="entry name" value="DNA LIGASE 1"/>
    <property type="match status" value="1"/>
</dbReference>
<evidence type="ECO:0000256" key="5">
    <source>
        <dbReference type="ARBA" id="ARBA00022705"/>
    </source>
</evidence>
<dbReference type="InterPro" id="IPR016059">
    <property type="entry name" value="DNA_ligase_ATP-dep_CS"/>
</dbReference>
<dbReference type="GO" id="GO:1903461">
    <property type="term" value="P:Okazaki fragment processing involved in mitotic DNA replication"/>
    <property type="evidence" value="ECO:0007669"/>
    <property type="project" value="TreeGrafter"/>
</dbReference>
<dbReference type="InterPro" id="IPR012340">
    <property type="entry name" value="NA-bd_OB-fold"/>
</dbReference>
<keyword evidence="20" id="KW-1185">Reference proteome</keyword>
<evidence type="ECO:0000256" key="3">
    <source>
        <dbReference type="ARBA" id="ARBA00022598"/>
    </source>
</evidence>
<dbReference type="NCBIfam" id="TIGR00574">
    <property type="entry name" value="dnl1"/>
    <property type="match status" value="1"/>
</dbReference>
<dbReference type="EC" id="6.5.1.1" evidence="15"/>
<dbReference type="InterPro" id="IPR012310">
    <property type="entry name" value="DNA_ligase_ATP-dep_cent"/>
</dbReference>
<dbReference type="GO" id="GO:0005524">
    <property type="term" value="F:ATP binding"/>
    <property type="evidence" value="ECO:0007669"/>
    <property type="project" value="UniProtKB-KW"/>
</dbReference>
<dbReference type="AlphaFoldDB" id="A0A8J2RSK7"/>
<keyword evidence="10 15" id="KW-0234">DNA repair</keyword>
<comment type="subcellular location">
    <subcellularLocation>
        <location evidence="1">Nucleus</location>
    </subcellularLocation>
</comment>
<feature type="domain" description="ATP-dependent DNA ligase family profile" evidence="18">
    <location>
        <begin position="540"/>
        <end position="676"/>
    </location>
</feature>
<evidence type="ECO:0000256" key="7">
    <source>
        <dbReference type="ARBA" id="ARBA00022763"/>
    </source>
</evidence>
<keyword evidence="12" id="KW-0131">Cell cycle</keyword>
<dbReference type="InterPro" id="IPR012308">
    <property type="entry name" value="DNA_ligase_ATP-dep_N"/>
</dbReference>
<dbReference type="GO" id="GO:0003677">
    <property type="term" value="F:DNA binding"/>
    <property type="evidence" value="ECO:0007669"/>
    <property type="project" value="InterPro"/>
</dbReference>
<dbReference type="Proteomes" id="UP000789390">
    <property type="component" value="Unassembled WGS sequence"/>
</dbReference>
<keyword evidence="7 15" id="KW-0227">DNA damage</keyword>
<keyword evidence="5" id="KW-0235">DNA replication</keyword>
<evidence type="ECO:0000256" key="12">
    <source>
        <dbReference type="ARBA" id="ARBA00023306"/>
    </source>
</evidence>
<dbReference type="PROSITE" id="PS00697">
    <property type="entry name" value="DNA_LIGASE_A1"/>
    <property type="match status" value="1"/>
</dbReference>
<dbReference type="CDD" id="cd07969">
    <property type="entry name" value="OBF_DNA_ligase_I"/>
    <property type="match status" value="1"/>
</dbReference>
<dbReference type="InterPro" id="IPR050191">
    <property type="entry name" value="ATP-dep_DNA_ligase"/>
</dbReference>
<evidence type="ECO:0000256" key="4">
    <source>
        <dbReference type="ARBA" id="ARBA00022618"/>
    </source>
</evidence>
<keyword evidence="3 15" id="KW-0436">Ligase</keyword>
<dbReference type="FunFam" id="3.30.470.30:FF:000002">
    <property type="entry name" value="DNA ligase"/>
    <property type="match status" value="1"/>
</dbReference>
<comment type="similarity">
    <text evidence="2 16">Belongs to the ATP-dependent DNA ligase family.</text>
</comment>
<dbReference type="GO" id="GO:0006310">
    <property type="term" value="P:DNA recombination"/>
    <property type="evidence" value="ECO:0007669"/>
    <property type="project" value="UniProtKB-KW"/>
</dbReference>
<dbReference type="InterPro" id="IPR012309">
    <property type="entry name" value="DNA_ligase_ATP-dep_C"/>
</dbReference>
<evidence type="ECO:0000256" key="11">
    <source>
        <dbReference type="ARBA" id="ARBA00023242"/>
    </source>
</evidence>
<protein>
    <recommendedName>
        <fullName evidence="15">DNA ligase</fullName>
        <ecNumber evidence="15">6.5.1.1</ecNumber>
    </recommendedName>
</protein>
<evidence type="ECO:0000256" key="10">
    <source>
        <dbReference type="ARBA" id="ARBA00023204"/>
    </source>
</evidence>
<dbReference type="SUPFAM" id="SSF117018">
    <property type="entry name" value="ATP-dependent DNA ligase DNA-binding domain"/>
    <property type="match status" value="1"/>
</dbReference>
<dbReference type="PROSITE" id="PS50160">
    <property type="entry name" value="DNA_LIGASE_A3"/>
    <property type="match status" value="1"/>
</dbReference>
<dbReference type="Gene3D" id="3.30.470.30">
    <property type="entry name" value="DNA ligase/mRNA capping enzyme"/>
    <property type="match status" value="1"/>
</dbReference>
<dbReference type="GO" id="GO:0051301">
    <property type="term" value="P:cell division"/>
    <property type="evidence" value="ECO:0007669"/>
    <property type="project" value="UniProtKB-KW"/>
</dbReference>
<dbReference type="InterPro" id="IPR000977">
    <property type="entry name" value="DNA_ligase_ATP-dep"/>
</dbReference>
<evidence type="ECO:0000256" key="14">
    <source>
        <dbReference type="ARBA" id="ARBA00054532"/>
    </source>
</evidence>
<evidence type="ECO:0000259" key="18">
    <source>
        <dbReference type="PROSITE" id="PS50160"/>
    </source>
</evidence>
<evidence type="ECO:0000256" key="17">
    <source>
        <dbReference type="SAM" id="MobiDB-lite"/>
    </source>
</evidence>
<dbReference type="FunFam" id="2.40.50.140:FF:000062">
    <property type="entry name" value="DNA ligase"/>
    <property type="match status" value="1"/>
</dbReference>
<evidence type="ECO:0000256" key="6">
    <source>
        <dbReference type="ARBA" id="ARBA00022741"/>
    </source>
</evidence>
<evidence type="ECO:0000256" key="9">
    <source>
        <dbReference type="ARBA" id="ARBA00023172"/>
    </source>
</evidence>
<gene>
    <name evidence="19" type="ORF">DGAL_LOCUS4417</name>
</gene>
<dbReference type="SUPFAM" id="SSF56091">
    <property type="entry name" value="DNA ligase/mRNA capping enzyme, catalytic domain"/>
    <property type="match status" value="1"/>
</dbReference>
<comment type="catalytic activity">
    <reaction evidence="13 15">
        <text>ATP + (deoxyribonucleotide)n-3'-hydroxyl + 5'-phospho-(deoxyribonucleotide)m = (deoxyribonucleotide)n+m + AMP + diphosphate.</text>
        <dbReference type="EC" id="6.5.1.1"/>
    </reaction>
</comment>
<evidence type="ECO:0000256" key="2">
    <source>
        <dbReference type="ARBA" id="ARBA00007572"/>
    </source>
</evidence>
<comment type="caution">
    <text evidence="19">The sequence shown here is derived from an EMBL/GenBank/DDBJ whole genome shotgun (WGS) entry which is preliminary data.</text>
</comment>
<dbReference type="PROSITE" id="PS00333">
    <property type="entry name" value="DNA_LIGASE_A2"/>
    <property type="match status" value="1"/>
</dbReference>
<dbReference type="Gene3D" id="3.30.1490.70">
    <property type="match status" value="1"/>
</dbReference>
<organism evidence="19 20">
    <name type="scientific">Daphnia galeata</name>
    <dbReference type="NCBI Taxonomy" id="27404"/>
    <lineage>
        <taxon>Eukaryota</taxon>
        <taxon>Metazoa</taxon>
        <taxon>Ecdysozoa</taxon>
        <taxon>Arthropoda</taxon>
        <taxon>Crustacea</taxon>
        <taxon>Branchiopoda</taxon>
        <taxon>Diplostraca</taxon>
        <taxon>Cladocera</taxon>
        <taxon>Anomopoda</taxon>
        <taxon>Daphniidae</taxon>
        <taxon>Daphnia</taxon>
    </lineage>
</organism>
<keyword evidence="4" id="KW-0132">Cell division</keyword>
<dbReference type="InterPro" id="IPR036599">
    <property type="entry name" value="DNA_ligase_N_sf"/>
</dbReference>
<accession>A0A8J2RSK7</accession>
<keyword evidence="8 15" id="KW-0067">ATP-binding</keyword>
<evidence type="ECO:0000313" key="20">
    <source>
        <dbReference type="Proteomes" id="UP000789390"/>
    </source>
</evidence>
<dbReference type="GO" id="GO:0006281">
    <property type="term" value="P:DNA repair"/>
    <property type="evidence" value="ECO:0007669"/>
    <property type="project" value="UniProtKB-KW"/>
</dbReference>
<keyword evidence="6 15" id="KW-0547">Nucleotide-binding</keyword>
<dbReference type="OrthoDB" id="206088at2759"/>
<evidence type="ECO:0000256" key="16">
    <source>
        <dbReference type="RuleBase" id="RU004196"/>
    </source>
</evidence>
<dbReference type="SUPFAM" id="SSF50249">
    <property type="entry name" value="Nucleic acid-binding proteins"/>
    <property type="match status" value="1"/>
</dbReference>
<sequence length="875" mass="97978">MFSTFSRFMKCYPTKDLIASLHRLCTVDYSYRKPTMTFLQFFREKCSHIQENPIKISKKKDKKPESDDELPISLKKRRKRAVSSSSEDSELNNIEKLDVKKKAKTVLNKVKSLTKFSDLPSSNETSSNGKLEIQKLSVLATSEDATEFSNQGLYNPCKQNYHPIQDATWKKGENIPYLALAKTLELIEETSSRLKMIEILANYFRSVFLLSPDDLLCSVYLCLNQLAPAYVGLELGVGEGIIIKAIAQATGRAPEKVKSDIAIKGDVGLVAEASKGTQRTLSMFKPASLTVNGVFTKLTEIAEMTGNSSQMKKVDKIHGLLVAAKQLEARFITRSLAGKLRIGLAEQSLLQALAFAAAVTPPNQSTPPTQLNCFAGLSSEAVKAKVEASAVILKTAYCQCPSYDRIIPVLLREGVEALPLHCSLTPGVPLKPMLACPTRGVGEVLQKFESSKFTCEWKYDGERAQIHLLENGEVRIYSRNQENNTSKYPDIISRFQSWINPSTSVHSAILDSEAVAWDIEKKQILPFQILSTRKRKDAVEADIKVQVCVYAFDLLYLNGESLVQMPLAERRQRLWNSFHKVCGQFDFATSRDPQTVEEIEEFLDESLKGNCEGLMVKGLVKDATYEIAKRSKNWLKLKKDYLDGVGDTIDAVVIGGYLGRGKRTGLYGGFLLACYDETNEEYQSLCKIGTGFSDEDFLTHSNFLKDHKISKPKPYYRYDQTLSPDHWFEPVQVWEIKCADLSISPVHRAAIGNIDPDKGISLRFPRFIRIRTDKNPDNATSSEQIADLYRSQEQVKNKKNCEDEEAVVSLSARMVSMGVDLPTLHAKLFRLLMGTNDSVVAGSTKRQDQVEEIRSDQLDSTGEFEVAVVVPDNFL</sequence>
<dbReference type="GO" id="GO:0005739">
    <property type="term" value="C:mitochondrion"/>
    <property type="evidence" value="ECO:0007669"/>
    <property type="project" value="TreeGrafter"/>
</dbReference>
<dbReference type="CDD" id="cd07900">
    <property type="entry name" value="Adenylation_DNA_ligase_I_Euk"/>
    <property type="match status" value="1"/>
</dbReference>
<dbReference type="Pfam" id="PF04679">
    <property type="entry name" value="DNA_ligase_A_C"/>
    <property type="match status" value="1"/>
</dbReference>
<evidence type="ECO:0000256" key="8">
    <source>
        <dbReference type="ARBA" id="ARBA00022840"/>
    </source>
</evidence>
<evidence type="ECO:0000256" key="1">
    <source>
        <dbReference type="ARBA" id="ARBA00004123"/>
    </source>
</evidence>
<dbReference type="FunFam" id="1.10.3260.10:FF:000001">
    <property type="entry name" value="DNA ligase"/>
    <property type="match status" value="1"/>
</dbReference>
<dbReference type="GO" id="GO:0005634">
    <property type="term" value="C:nucleus"/>
    <property type="evidence" value="ECO:0007669"/>
    <property type="project" value="UniProtKB-SubCell"/>
</dbReference>
<evidence type="ECO:0000313" key="19">
    <source>
        <dbReference type="EMBL" id="CAH0102041.1"/>
    </source>
</evidence>